<dbReference type="EMBL" id="AZHX01002571">
    <property type="protein sequence ID" value="ETW93846.1"/>
    <property type="molecule type" value="Genomic_DNA"/>
</dbReference>
<name>W4L948_9BACT</name>
<protein>
    <recommendedName>
        <fullName evidence="2">Gingipain domain-containing protein</fullName>
    </recommendedName>
</protein>
<gene>
    <name evidence="3" type="ORF">ETSY2_50715</name>
</gene>
<evidence type="ECO:0000313" key="3">
    <source>
        <dbReference type="EMBL" id="ETW93846.1"/>
    </source>
</evidence>
<evidence type="ECO:0000259" key="2">
    <source>
        <dbReference type="Pfam" id="PF01364"/>
    </source>
</evidence>
<keyword evidence="4" id="KW-1185">Reference proteome</keyword>
<comment type="caution">
    <text evidence="3">The sequence shown here is derived from an EMBL/GenBank/DDBJ whole genome shotgun (WGS) entry which is preliminary data.</text>
</comment>
<dbReference type="Pfam" id="PF01364">
    <property type="entry name" value="Peptidase_C25"/>
    <property type="match status" value="1"/>
</dbReference>
<keyword evidence="1" id="KW-0732">Signal</keyword>
<dbReference type="InterPro" id="IPR029030">
    <property type="entry name" value="Caspase-like_dom_sf"/>
</dbReference>
<dbReference type="AlphaFoldDB" id="W4L948"/>
<dbReference type="Proteomes" id="UP000019140">
    <property type="component" value="Unassembled WGS sequence"/>
</dbReference>
<dbReference type="GO" id="GO:0008234">
    <property type="term" value="F:cysteine-type peptidase activity"/>
    <property type="evidence" value="ECO:0007669"/>
    <property type="project" value="InterPro"/>
</dbReference>
<evidence type="ECO:0000313" key="4">
    <source>
        <dbReference type="Proteomes" id="UP000019140"/>
    </source>
</evidence>
<accession>W4L948</accession>
<dbReference type="Gene3D" id="3.40.50.1460">
    <property type="match status" value="1"/>
</dbReference>
<sequence length="422" mass="45979">LPDQHQITIGGFHHSSIRVVDITEQQHLHELSGQIDRQGDMYAITVAPSQPGPRTLFAFTTPNRIQPGNLIGNPASTWHVNGQGAEMIILSHNNMLSAAKRLQQWREAQGLSVALIDIQDLYDAFAFGAKDPQAIKAFLHDAKRHWQPAPRFALLIGAASYDPRDYLGYGPSDWLPTNWIATELLETASDDGFVDFDHDSVADMPIGRLPARSDAEAAAMVDKLLAHERTSGAWRQRALVVTAAPGDFDFRTASEPLQQWLANHLTVDTLPLEQVTLAAARQQLVEGLSEGYGLATYLGHGTTDRWDAGGLLDTAAVRTLQNRNRLPIVLSMTCLSGFFQDPVTESLAEALLRSPTGGAAAVWASSGLTRPPGQVEMQRVVVEHLLGAGALPLGEAILKAKQAWPGDARTWILFGDPAMRFD</sequence>
<dbReference type="Gene3D" id="3.40.50.10390">
    <property type="entry name" value="Gingipain r, domain 1"/>
    <property type="match status" value="1"/>
</dbReference>
<proteinExistence type="predicted"/>
<dbReference type="InterPro" id="IPR029031">
    <property type="entry name" value="Gingipain_N_sf"/>
</dbReference>
<reference evidence="3 4" key="1">
    <citation type="journal article" date="2014" name="Nature">
        <title>An environmental bacterial taxon with a large and distinct metabolic repertoire.</title>
        <authorList>
            <person name="Wilson M.C."/>
            <person name="Mori T."/>
            <person name="Ruckert C."/>
            <person name="Uria A.R."/>
            <person name="Helf M.J."/>
            <person name="Takada K."/>
            <person name="Gernert C."/>
            <person name="Steffens U.A."/>
            <person name="Heycke N."/>
            <person name="Schmitt S."/>
            <person name="Rinke C."/>
            <person name="Helfrich E.J."/>
            <person name="Brachmann A.O."/>
            <person name="Gurgui C."/>
            <person name="Wakimoto T."/>
            <person name="Kracht M."/>
            <person name="Crusemann M."/>
            <person name="Hentschel U."/>
            <person name="Abe I."/>
            <person name="Matsunaga S."/>
            <person name="Kalinowski J."/>
            <person name="Takeyama H."/>
            <person name="Piel J."/>
        </authorList>
    </citation>
    <scope>NUCLEOTIDE SEQUENCE [LARGE SCALE GENOMIC DNA]</scope>
    <source>
        <strain evidence="4">TSY2</strain>
    </source>
</reference>
<evidence type="ECO:0000256" key="1">
    <source>
        <dbReference type="ARBA" id="ARBA00022729"/>
    </source>
</evidence>
<dbReference type="InterPro" id="IPR001769">
    <property type="entry name" value="Gingipain"/>
</dbReference>
<dbReference type="GO" id="GO:0006508">
    <property type="term" value="P:proteolysis"/>
    <property type="evidence" value="ECO:0007669"/>
    <property type="project" value="InterPro"/>
</dbReference>
<organism evidence="3 4">
    <name type="scientific">Candidatus Entotheonella gemina</name>
    <dbReference type="NCBI Taxonomy" id="1429439"/>
    <lineage>
        <taxon>Bacteria</taxon>
        <taxon>Pseudomonadati</taxon>
        <taxon>Nitrospinota/Tectimicrobiota group</taxon>
        <taxon>Candidatus Tectimicrobiota</taxon>
        <taxon>Candidatus Entotheonellia</taxon>
        <taxon>Candidatus Entotheonellales</taxon>
        <taxon>Candidatus Entotheonellaceae</taxon>
        <taxon>Candidatus Entotheonella</taxon>
    </lineage>
</organism>
<feature type="domain" description="Gingipain" evidence="2">
    <location>
        <begin position="87"/>
        <end position="420"/>
    </location>
</feature>
<dbReference type="HOGENOM" id="CLU_649757_0_0_7"/>
<feature type="non-terminal residue" evidence="3">
    <location>
        <position position="1"/>
    </location>
</feature>
<dbReference type="MEROPS" id="C25.004"/>
<dbReference type="SUPFAM" id="SSF52129">
    <property type="entry name" value="Caspase-like"/>
    <property type="match status" value="1"/>
</dbReference>